<dbReference type="RefSeq" id="WP_015758673.1">
    <property type="nucleotide sequence ID" value="NC_013216.1"/>
</dbReference>
<keyword evidence="1" id="KW-0472">Membrane</keyword>
<reference evidence="2 3" key="1">
    <citation type="journal article" date="2009" name="Stand. Genomic Sci.">
        <title>Complete genome sequence of Desulfotomaculum acetoxidans type strain (5575).</title>
        <authorList>
            <person name="Spring S."/>
            <person name="Lapidus A."/>
            <person name="Schroder M."/>
            <person name="Gleim D."/>
            <person name="Sims D."/>
            <person name="Meincke L."/>
            <person name="Glavina Del Rio T."/>
            <person name="Tice H."/>
            <person name="Copeland A."/>
            <person name="Cheng J.F."/>
            <person name="Lucas S."/>
            <person name="Chen F."/>
            <person name="Nolan M."/>
            <person name="Bruce D."/>
            <person name="Goodwin L."/>
            <person name="Pitluck S."/>
            <person name="Ivanova N."/>
            <person name="Mavromatis K."/>
            <person name="Mikhailova N."/>
            <person name="Pati A."/>
            <person name="Chen A."/>
            <person name="Palaniappan K."/>
            <person name="Land M."/>
            <person name="Hauser L."/>
            <person name="Chang Y.J."/>
            <person name="Jeffries C.D."/>
            <person name="Chain P."/>
            <person name="Saunders E."/>
            <person name="Brettin T."/>
            <person name="Detter J.C."/>
            <person name="Goker M."/>
            <person name="Bristow J."/>
            <person name="Eisen J.A."/>
            <person name="Markowitz V."/>
            <person name="Hugenholtz P."/>
            <person name="Kyrpides N.C."/>
            <person name="Klenk H.P."/>
            <person name="Han C."/>
        </authorList>
    </citation>
    <scope>NUCLEOTIDE SEQUENCE [LARGE SCALE GENOMIC DNA]</scope>
    <source>
        <strain evidence="3">ATCC 49208 / DSM 771 / VKM B-1644</strain>
    </source>
</reference>
<evidence type="ECO:0000313" key="2">
    <source>
        <dbReference type="EMBL" id="ACV63981.1"/>
    </source>
</evidence>
<keyword evidence="3" id="KW-1185">Reference proteome</keyword>
<name>C8W4U5_DESAS</name>
<dbReference type="SUPFAM" id="SSF54523">
    <property type="entry name" value="Pili subunits"/>
    <property type="match status" value="1"/>
</dbReference>
<dbReference type="InterPro" id="IPR045584">
    <property type="entry name" value="Pilin-like"/>
</dbReference>
<dbReference type="Pfam" id="PF07963">
    <property type="entry name" value="N_methyl"/>
    <property type="match status" value="1"/>
</dbReference>
<proteinExistence type="predicted"/>
<dbReference type="STRING" id="485916.Dtox_3246"/>
<dbReference type="EMBL" id="CP001720">
    <property type="protein sequence ID" value="ACV63981.1"/>
    <property type="molecule type" value="Genomic_DNA"/>
</dbReference>
<dbReference type="KEGG" id="dae:Dtox_3246"/>
<evidence type="ECO:0000256" key="1">
    <source>
        <dbReference type="SAM" id="Phobius"/>
    </source>
</evidence>
<evidence type="ECO:0000313" key="3">
    <source>
        <dbReference type="Proteomes" id="UP000002217"/>
    </source>
</evidence>
<protein>
    <recommendedName>
        <fullName evidence="4">Prepilin-type N-terminal cleavage/methylation domain-containing protein</fullName>
    </recommendedName>
</protein>
<dbReference type="NCBIfam" id="TIGR02532">
    <property type="entry name" value="IV_pilin_GFxxxE"/>
    <property type="match status" value="1"/>
</dbReference>
<sequence length="145" mass="16028">MHEKLKKQFGFTLVEILVSMAIISIVSAAFIALFSSSFVNTFSTGNRNAAMSLASDKMEALLALGPTNIETIRAKLLDNDEMSVQEKSTEADLYAEANSNLMRFRIEPVNLLTAGTNNGYRVTIVVYYKGGERYVTLTSFIRGRS</sequence>
<accession>C8W4U5</accession>
<keyword evidence="1" id="KW-0812">Transmembrane</keyword>
<keyword evidence="1" id="KW-1133">Transmembrane helix</keyword>
<organism evidence="2 3">
    <name type="scientific">Desulfofarcimen acetoxidans (strain ATCC 49208 / DSM 771 / KCTC 5769 / VKM B-1644 / 5575)</name>
    <name type="common">Desulfotomaculum acetoxidans</name>
    <dbReference type="NCBI Taxonomy" id="485916"/>
    <lineage>
        <taxon>Bacteria</taxon>
        <taxon>Bacillati</taxon>
        <taxon>Bacillota</taxon>
        <taxon>Clostridia</taxon>
        <taxon>Eubacteriales</taxon>
        <taxon>Peptococcaceae</taxon>
        <taxon>Desulfofarcimen</taxon>
    </lineage>
</organism>
<dbReference type="Proteomes" id="UP000002217">
    <property type="component" value="Chromosome"/>
</dbReference>
<dbReference type="OrthoDB" id="1808864at2"/>
<dbReference type="HOGENOM" id="CLU_1783731_0_0_9"/>
<feature type="transmembrane region" description="Helical" evidence="1">
    <location>
        <begin position="12"/>
        <end position="34"/>
    </location>
</feature>
<evidence type="ECO:0008006" key="4">
    <source>
        <dbReference type="Google" id="ProtNLM"/>
    </source>
</evidence>
<gene>
    <name evidence="2" type="ordered locus">Dtox_3246</name>
</gene>
<dbReference type="AlphaFoldDB" id="C8W4U5"/>
<dbReference type="InterPro" id="IPR012902">
    <property type="entry name" value="N_methyl_site"/>
</dbReference>